<protein>
    <submittedName>
        <fullName evidence="2">Uncharacterized protein</fullName>
    </submittedName>
</protein>
<feature type="region of interest" description="Disordered" evidence="1">
    <location>
        <begin position="202"/>
        <end position="221"/>
    </location>
</feature>
<dbReference type="Proteomes" id="UP000886523">
    <property type="component" value="Unassembled WGS sequence"/>
</dbReference>
<feature type="region of interest" description="Disordered" evidence="1">
    <location>
        <begin position="65"/>
        <end position="107"/>
    </location>
</feature>
<comment type="caution">
    <text evidence="2">The sequence shown here is derived from an EMBL/GenBank/DDBJ whole genome shotgun (WGS) entry which is preliminary data.</text>
</comment>
<dbReference type="EMBL" id="MU128997">
    <property type="protein sequence ID" value="KAF9511698.1"/>
    <property type="molecule type" value="Genomic_DNA"/>
</dbReference>
<keyword evidence="3" id="KW-1185">Reference proteome</keyword>
<reference evidence="2" key="1">
    <citation type="journal article" date="2020" name="Nat. Commun.">
        <title>Large-scale genome sequencing of mycorrhizal fungi provides insights into the early evolution of symbiotic traits.</title>
        <authorList>
            <person name="Miyauchi S."/>
            <person name="Kiss E."/>
            <person name="Kuo A."/>
            <person name="Drula E."/>
            <person name="Kohler A."/>
            <person name="Sanchez-Garcia M."/>
            <person name="Morin E."/>
            <person name="Andreopoulos B."/>
            <person name="Barry K.W."/>
            <person name="Bonito G."/>
            <person name="Buee M."/>
            <person name="Carver A."/>
            <person name="Chen C."/>
            <person name="Cichocki N."/>
            <person name="Clum A."/>
            <person name="Culley D."/>
            <person name="Crous P.W."/>
            <person name="Fauchery L."/>
            <person name="Girlanda M."/>
            <person name="Hayes R.D."/>
            <person name="Keri Z."/>
            <person name="LaButti K."/>
            <person name="Lipzen A."/>
            <person name="Lombard V."/>
            <person name="Magnuson J."/>
            <person name="Maillard F."/>
            <person name="Murat C."/>
            <person name="Nolan M."/>
            <person name="Ohm R.A."/>
            <person name="Pangilinan J."/>
            <person name="Pereira M.F."/>
            <person name="Perotto S."/>
            <person name="Peter M."/>
            <person name="Pfister S."/>
            <person name="Riley R."/>
            <person name="Sitrit Y."/>
            <person name="Stielow J.B."/>
            <person name="Szollosi G."/>
            <person name="Zifcakova L."/>
            <person name="Stursova M."/>
            <person name="Spatafora J.W."/>
            <person name="Tedersoo L."/>
            <person name="Vaario L.M."/>
            <person name="Yamada A."/>
            <person name="Yan M."/>
            <person name="Wang P."/>
            <person name="Xu J."/>
            <person name="Bruns T."/>
            <person name="Baldrian P."/>
            <person name="Vilgalys R."/>
            <person name="Dunand C."/>
            <person name="Henrissat B."/>
            <person name="Grigoriev I.V."/>
            <person name="Hibbett D."/>
            <person name="Nagy L.G."/>
            <person name="Martin F.M."/>
        </authorList>
    </citation>
    <scope>NUCLEOTIDE SEQUENCE</scope>
    <source>
        <strain evidence="2">UP504</strain>
    </source>
</reference>
<dbReference type="AlphaFoldDB" id="A0A9P6ATK5"/>
<feature type="compositionally biased region" description="Pro residues" evidence="1">
    <location>
        <begin position="87"/>
        <end position="106"/>
    </location>
</feature>
<organism evidence="2 3">
    <name type="scientific">Hydnum rufescens UP504</name>
    <dbReference type="NCBI Taxonomy" id="1448309"/>
    <lineage>
        <taxon>Eukaryota</taxon>
        <taxon>Fungi</taxon>
        <taxon>Dikarya</taxon>
        <taxon>Basidiomycota</taxon>
        <taxon>Agaricomycotina</taxon>
        <taxon>Agaricomycetes</taxon>
        <taxon>Cantharellales</taxon>
        <taxon>Hydnaceae</taxon>
        <taxon>Hydnum</taxon>
    </lineage>
</organism>
<evidence type="ECO:0000313" key="3">
    <source>
        <dbReference type="Proteomes" id="UP000886523"/>
    </source>
</evidence>
<evidence type="ECO:0000256" key="1">
    <source>
        <dbReference type="SAM" id="MobiDB-lite"/>
    </source>
</evidence>
<sequence length="221" mass="23465">MREYTLFNPLSSQALDNDSLSSRAPSIAASTLSIVSRLRNRIFNPGHASPRHSVLDDNDASSFYSGASSAGESTGSTSTIATATAPSFPPTPPSRPLESTFPPPCTIPLTEIHNHTGTFYYLPTTSPSPHRLQIALPSSSSRIKAKSLRSTRDPTVVTTTQPAIFIVPPEDVPAEVYLPSIPMNTPRYSKSSIPPSSFAPAFNPRSVVRGAKTGDAGRSGV</sequence>
<gene>
    <name evidence="2" type="ORF">BS47DRAFT_1146902</name>
</gene>
<proteinExistence type="predicted"/>
<name>A0A9P6ATK5_9AGAM</name>
<accession>A0A9P6ATK5</accession>
<evidence type="ECO:0000313" key="2">
    <source>
        <dbReference type="EMBL" id="KAF9511698.1"/>
    </source>
</evidence>
<feature type="compositionally biased region" description="Low complexity" evidence="1">
    <location>
        <begin position="65"/>
        <end position="86"/>
    </location>
</feature>